<evidence type="ECO:0000259" key="9">
    <source>
        <dbReference type="Pfam" id="PF12704"/>
    </source>
</evidence>
<dbReference type="Proteomes" id="UP000231414">
    <property type="component" value="Unassembled WGS sequence"/>
</dbReference>
<dbReference type="PANTHER" id="PTHR30572">
    <property type="entry name" value="MEMBRANE COMPONENT OF TRANSPORTER-RELATED"/>
    <property type="match status" value="1"/>
</dbReference>
<dbReference type="EMBL" id="PEYW01000019">
    <property type="protein sequence ID" value="PIS20898.1"/>
    <property type="molecule type" value="Genomic_DNA"/>
</dbReference>
<keyword evidence="3 7" id="KW-0812">Transmembrane</keyword>
<dbReference type="GO" id="GO:0022857">
    <property type="term" value="F:transmembrane transporter activity"/>
    <property type="evidence" value="ECO:0007669"/>
    <property type="project" value="TreeGrafter"/>
</dbReference>
<organism evidence="10 11">
    <name type="scientific">candidate division WWE3 bacterium CG08_land_8_20_14_0_20_43_13</name>
    <dbReference type="NCBI Taxonomy" id="1975087"/>
    <lineage>
        <taxon>Bacteria</taxon>
        <taxon>Katanobacteria</taxon>
    </lineage>
</organism>
<feature type="transmembrane region" description="Helical" evidence="7">
    <location>
        <begin position="325"/>
        <end position="354"/>
    </location>
</feature>
<dbReference type="PANTHER" id="PTHR30572:SF4">
    <property type="entry name" value="ABC TRANSPORTER PERMEASE YTRF"/>
    <property type="match status" value="1"/>
</dbReference>
<sequence length="403" mass="43225">MFKEIIVSALSALKANKIRSLLTTLGIIIGVFAVISLVSLVSGLKKDIKDQILGLGGDVLTISPGNIEEGGFGGGGGMGAMMKSFGMEDVRAIKEAKIPEVKEVNYQYETYARIEYGEKSYNTFTLGCEPALFKIFDNKILIGRLFDSKEDQSGGRVTVLGKGMAAKIFGSADRALDKEIKVEGKSFKIIGILDETDMNFGPVDVNDVVYIPAESAKKYLELSRISEIHLKLISDQDILTAKRKVEKVLKESRGMNDFTVLTPDSMTSLIDDIMGMLTTALAGISAISLLVGGIGIMNIMLVSVTERTKEIGIRKALGATDANILTQFLAEAVVLCILGGFLGLGLSALLSFILNQFTEVPSHIEPATILLAIAFSASVGLIFGTAPALKAAKKDPIEALRYE</sequence>
<evidence type="ECO:0000313" key="11">
    <source>
        <dbReference type="Proteomes" id="UP000231414"/>
    </source>
</evidence>
<dbReference type="InterPro" id="IPR050250">
    <property type="entry name" value="Macrolide_Exporter_MacB"/>
</dbReference>
<dbReference type="InterPro" id="IPR003838">
    <property type="entry name" value="ABC3_permease_C"/>
</dbReference>
<evidence type="ECO:0000256" key="7">
    <source>
        <dbReference type="SAM" id="Phobius"/>
    </source>
</evidence>
<evidence type="ECO:0000256" key="1">
    <source>
        <dbReference type="ARBA" id="ARBA00004651"/>
    </source>
</evidence>
<protein>
    <submittedName>
        <fullName evidence="10">Multidrug ABC transporter substrate-binding protein</fullName>
    </submittedName>
</protein>
<feature type="transmembrane region" description="Helical" evidence="7">
    <location>
        <begin position="21"/>
        <end position="41"/>
    </location>
</feature>
<keyword evidence="2" id="KW-1003">Cell membrane</keyword>
<evidence type="ECO:0000259" key="8">
    <source>
        <dbReference type="Pfam" id="PF02687"/>
    </source>
</evidence>
<accession>A0A2H0X9Y2</accession>
<dbReference type="Pfam" id="PF12704">
    <property type="entry name" value="MacB_PCD"/>
    <property type="match status" value="1"/>
</dbReference>
<keyword evidence="4 7" id="KW-1133">Transmembrane helix</keyword>
<evidence type="ECO:0000256" key="4">
    <source>
        <dbReference type="ARBA" id="ARBA00022989"/>
    </source>
</evidence>
<evidence type="ECO:0000256" key="3">
    <source>
        <dbReference type="ARBA" id="ARBA00022692"/>
    </source>
</evidence>
<gene>
    <name evidence="10" type="ORF">COT52_01370</name>
</gene>
<evidence type="ECO:0000313" key="10">
    <source>
        <dbReference type="EMBL" id="PIS20898.1"/>
    </source>
</evidence>
<evidence type="ECO:0000256" key="5">
    <source>
        <dbReference type="ARBA" id="ARBA00023136"/>
    </source>
</evidence>
<reference evidence="11" key="1">
    <citation type="submission" date="2017-09" db="EMBL/GenBank/DDBJ databases">
        <title>Depth-based differentiation of microbial function through sediment-hosted aquifers and enrichment of novel symbionts in the deep terrestrial subsurface.</title>
        <authorList>
            <person name="Probst A.J."/>
            <person name="Ladd B."/>
            <person name="Jarett J.K."/>
            <person name="Geller-Mcgrath D.E."/>
            <person name="Sieber C.M.K."/>
            <person name="Emerson J.B."/>
            <person name="Anantharaman K."/>
            <person name="Thomas B.C."/>
            <person name="Malmstrom R."/>
            <person name="Stieglmeier M."/>
            <person name="Klingl A."/>
            <person name="Woyke T."/>
            <person name="Ryan C.M."/>
            <person name="Banfield J.F."/>
        </authorList>
    </citation>
    <scope>NUCLEOTIDE SEQUENCE [LARGE SCALE GENOMIC DNA]</scope>
</reference>
<proteinExistence type="inferred from homology"/>
<comment type="subcellular location">
    <subcellularLocation>
        <location evidence="1">Cell membrane</location>
        <topology evidence="1">Multi-pass membrane protein</topology>
    </subcellularLocation>
</comment>
<comment type="caution">
    <text evidence="10">The sequence shown here is derived from an EMBL/GenBank/DDBJ whole genome shotgun (WGS) entry which is preliminary data.</text>
</comment>
<dbReference type="AlphaFoldDB" id="A0A2H0X9Y2"/>
<feature type="transmembrane region" description="Helical" evidence="7">
    <location>
        <begin position="273"/>
        <end position="304"/>
    </location>
</feature>
<dbReference type="GO" id="GO:0005886">
    <property type="term" value="C:plasma membrane"/>
    <property type="evidence" value="ECO:0007669"/>
    <property type="project" value="UniProtKB-SubCell"/>
</dbReference>
<feature type="domain" description="ABC3 transporter permease C-terminal" evidence="8">
    <location>
        <begin position="284"/>
        <end position="396"/>
    </location>
</feature>
<feature type="domain" description="MacB-like periplasmic core" evidence="9">
    <location>
        <begin position="20"/>
        <end position="247"/>
    </location>
</feature>
<dbReference type="Pfam" id="PF02687">
    <property type="entry name" value="FtsX"/>
    <property type="match status" value="1"/>
</dbReference>
<name>A0A2H0X9Y2_UNCKA</name>
<feature type="transmembrane region" description="Helical" evidence="7">
    <location>
        <begin position="366"/>
        <end position="389"/>
    </location>
</feature>
<evidence type="ECO:0000256" key="6">
    <source>
        <dbReference type="ARBA" id="ARBA00038076"/>
    </source>
</evidence>
<dbReference type="InterPro" id="IPR025857">
    <property type="entry name" value="MacB_PCD"/>
</dbReference>
<comment type="similarity">
    <text evidence="6">Belongs to the ABC-4 integral membrane protein family.</text>
</comment>
<evidence type="ECO:0000256" key="2">
    <source>
        <dbReference type="ARBA" id="ARBA00022475"/>
    </source>
</evidence>
<keyword evidence="5 7" id="KW-0472">Membrane</keyword>